<evidence type="ECO:0000256" key="5">
    <source>
        <dbReference type="SAM" id="Phobius"/>
    </source>
</evidence>
<dbReference type="Pfam" id="PF13515">
    <property type="entry name" value="FUSC_2"/>
    <property type="match status" value="1"/>
</dbReference>
<keyword evidence="2 5" id="KW-0812">Transmembrane</keyword>
<keyword evidence="8" id="KW-1185">Reference proteome</keyword>
<keyword evidence="3 5" id="KW-1133">Transmembrane helix</keyword>
<reference evidence="7 8" key="1">
    <citation type="submission" date="2018-11" db="EMBL/GenBank/DDBJ databases">
        <title>Sequencing the genomes of 1000 actinobacteria strains.</title>
        <authorList>
            <person name="Klenk H.-P."/>
        </authorList>
    </citation>
    <scope>NUCLEOTIDE SEQUENCE [LARGE SCALE GENOMIC DNA]</scope>
    <source>
        <strain evidence="7 8">DSM 13521</strain>
    </source>
</reference>
<dbReference type="PROSITE" id="PS51257">
    <property type="entry name" value="PROKAR_LIPOPROTEIN"/>
    <property type="match status" value="1"/>
</dbReference>
<dbReference type="RefSeq" id="WP_123739343.1">
    <property type="nucleotide sequence ID" value="NZ_CALFQU010000044.1"/>
</dbReference>
<dbReference type="AlphaFoldDB" id="A0A3N2DBU4"/>
<feature type="transmembrane region" description="Helical" evidence="5">
    <location>
        <begin position="21"/>
        <end position="40"/>
    </location>
</feature>
<accession>A0A3N2DBU4</accession>
<comment type="subcellular location">
    <subcellularLocation>
        <location evidence="1">Membrane</location>
        <topology evidence="1">Multi-pass membrane protein</topology>
    </subcellularLocation>
</comment>
<dbReference type="GO" id="GO:0016020">
    <property type="term" value="C:membrane"/>
    <property type="evidence" value="ECO:0007669"/>
    <property type="project" value="UniProtKB-SubCell"/>
</dbReference>
<evidence type="ECO:0000313" key="7">
    <source>
        <dbReference type="EMBL" id="ROR97271.1"/>
    </source>
</evidence>
<protein>
    <submittedName>
        <fullName evidence="7">Uncharacterized membrane protein YgaE (UPF0421/DUF939 family)</fullName>
    </submittedName>
</protein>
<dbReference type="EMBL" id="RKHQ01000001">
    <property type="protein sequence ID" value="ROR97271.1"/>
    <property type="molecule type" value="Genomic_DNA"/>
</dbReference>
<keyword evidence="4 5" id="KW-0472">Membrane</keyword>
<name>A0A3N2DBU4_9MICO</name>
<evidence type="ECO:0000256" key="4">
    <source>
        <dbReference type="ARBA" id="ARBA00023136"/>
    </source>
</evidence>
<dbReference type="Proteomes" id="UP000275356">
    <property type="component" value="Unassembled WGS sequence"/>
</dbReference>
<evidence type="ECO:0000256" key="2">
    <source>
        <dbReference type="ARBA" id="ARBA00022692"/>
    </source>
</evidence>
<feature type="transmembrane region" description="Helical" evidence="5">
    <location>
        <begin position="141"/>
        <end position="160"/>
    </location>
</feature>
<dbReference type="OrthoDB" id="5198202at2"/>
<feature type="transmembrane region" description="Helical" evidence="5">
    <location>
        <begin position="116"/>
        <end position="135"/>
    </location>
</feature>
<sequence>MRPVLAGPAARAGLQRARDTAGPITWTALACGTAYALAAWLLSNPYPFFAAVAAFAALGFSPDVRPRRVGEVAFGVTMGVGLGELFQTWVGSGAWQVAVVVIVGTLVARVLDPSPVLTTQSAVQAIVVLGLPAAATTAGPVGRWLDALLGGAVALVFSLFIPKDPRRRPQLLTRDVVTSIASILGLVALALRTGEPSHAQTALVRGRSLQPALTALEDAVAASASTARLSPAWRRFRADLDELADAAEHADRAVRSSRVLARRVATAGGVRDEEIAQRCEALEAGASRLAGAFGGRRDPAAARALLEQTAATLVITGERDPMRHTLTSLLRSVAFDLLLAAGASEAEATRALQR</sequence>
<proteinExistence type="predicted"/>
<dbReference type="InterPro" id="IPR049453">
    <property type="entry name" value="Memb_transporter_dom"/>
</dbReference>
<evidence type="ECO:0000256" key="3">
    <source>
        <dbReference type="ARBA" id="ARBA00022989"/>
    </source>
</evidence>
<comment type="caution">
    <text evidence="7">The sequence shown here is derived from an EMBL/GenBank/DDBJ whole genome shotgun (WGS) entry which is preliminary data.</text>
</comment>
<evidence type="ECO:0000313" key="8">
    <source>
        <dbReference type="Proteomes" id="UP000275356"/>
    </source>
</evidence>
<feature type="domain" description="Integral membrane bound transporter" evidence="6">
    <location>
        <begin position="36"/>
        <end position="157"/>
    </location>
</feature>
<feature type="transmembrane region" description="Helical" evidence="5">
    <location>
        <begin position="93"/>
        <end position="111"/>
    </location>
</feature>
<gene>
    <name evidence="7" type="ORF">EDD28_1868</name>
</gene>
<organism evidence="7 8">
    <name type="scientific">Salana multivorans</name>
    <dbReference type="NCBI Taxonomy" id="120377"/>
    <lineage>
        <taxon>Bacteria</taxon>
        <taxon>Bacillati</taxon>
        <taxon>Actinomycetota</taxon>
        <taxon>Actinomycetes</taxon>
        <taxon>Micrococcales</taxon>
        <taxon>Beutenbergiaceae</taxon>
        <taxon>Salana</taxon>
    </lineage>
</organism>
<evidence type="ECO:0000256" key="1">
    <source>
        <dbReference type="ARBA" id="ARBA00004141"/>
    </source>
</evidence>
<evidence type="ECO:0000259" key="6">
    <source>
        <dbReference type="Pfam" id="PF13515"/>
    </source>
</evidence>